<name>A0A9K3KVL6_9STRA</name>
<reference evidence="1" key="1">
    <citation type="journal article" date="2021" name="Sci. Rep.">
        <title>Diploid genomic architecture of Nitzschia inconspicua, an elite biomass production diatom.</title>
        <authorList>
            <person name="Oliver A."/>
            <person name="Podell S."/>
            <person name="Pinowska A."/>
            <person name="Traller J.C."/>
            <person name="Smith S.R."/>
            <person name="McClure R."/>
            <person name="Beliaev A."/>
            <person name="Bohutskyi P."/>
            <person name="Hill E.A."/>
            <person name="Rabines A."/>
            <person name="Zheng H."/>
            <person name="Allen L.Z."/>
            <person name="Kuo A."/>
            <person name="Grigoriev I.V."/>
            <person name="Allen A.E."/>
            <person name="Hazlebeck D."/>
            <person name="Allen E.E."/>
        </authorList>
    </citation>
    <scope>NUCLEOTIDE SEQUENCE</scope>
    <source>
        <strain evidence="1">Hildebrandi</strain>
    </source>
</reference>
<gene>
    <name evidence="1" type="ORF">IV203_009574</name>
</gene>
<keyword evidence="2" id="KW-1185">Reference proteome</keyword>
<evidence type="ECO:0000313" key="1">
    <source>
        <dbReference type="EMBL" id="KAG7350214.1"/>
    </source>
</evidence>
<dbReference type="EMBL" id="JAGRRH010000018">
    <property type="protein sequence ID" value="KAG7350214.1"/>
    <property type="molecule type" value="Genomic_DNA"/>
</dbReference>
<accession>A0A9K3KVL6</accession>
<sequence length="185" mass="20484">MENDSISDVGKKVPKSIQNFGSFGSVHPIQYISRLFVKVLVASASSGIASRFLFTPFDRDFFATVSHGIASWFNLSSRHGQLYSGLIQREISDTFIGVSATTRLLTESWTTLREYSRRGVVKNQLSASIDDSIEYRHEKVRKGAAVEYKLGYLLPPLAQEWLDSLSGASRASPYLFSMSASAKSS</sequence>
<dbReference type="Proteomes" id="UP000693970">
    <property type="component" value="Unassembled WGS sequence"/>
</dbReference>
<reference evidence="1" key="2">
    <citation type="submission" date="2021-04" db="EMBL/GenBank/DDBJ databases">
        <authorList>
            <person name="Podell S."/>
        </authorList>
    </citation>
    <scope>NUCLEOTIDE SEQUENCE</scope>
    <source>
        <strain evidence="1">Hildebrandi</strain>
    </source>
</reference>
<comment type="caution">
    <text evidence="1">The sequence shown here is derived from an EMBL/GenBank/DDBJ whole genome shotgun (WGS) entry which is preliminary data.</text>
</comment>
<dbReference type="AlphaFoldDB" id="A0A9K3KVL6"/>
<evidence type="ECO:0000313" key="2">
    <source>
        <dbReference type="Proteomes" id="UP000693970"/>
    </source>
</evidence>
<organism evidence="1 2">
    <name type="scientific">Nitzschia inconspicua</name>
    <dbReference type="NCBI Taxonomy" id="303405"/>
    <lineage>
        <taxon>Eukaryota</taxon>
        <taxon>Sar</taxon>
        <taxon>Stramenopiles</taxon>
        <taxon>Ochrophyta</taxon>
        <taxon>Bacillariophyta</taxon>
        <taxon>Bacillariophyceae</taxon>
        <taxon>Bacillariophycidae</taxon>
        <taxon>Bacillariales</taxon>
        <taxon>Bacillariaceae</taxon>
        <taxon>Nitzschia</taxon>
    </lineage>
</organism>
<protein>
    <submittedName>
        <fullName evidence="1">Uncharacterized protein</fullName>
    </submittedName>
</protein>
<proteinExistence type="predicted"/>